<feature type="compositionally biased region" description="Pro residues" evidence="1">
    <location>
        <begin position="38"/>
        <end position="48"/>
    </location>
</feature>
<accession>A0A3P7P1X8</accession>
<evidence type="ECO:0000256" key="1">
    <source>
        <dbReference type="SAM" id="MobiDB-lite"/>
    </source>
</evidence>
<dbReference type="AlphaFoldDB" id="A0A3P7P1X8"/>
<dbReference type="EMBL" id="UYRU01058846">
    <property type="protein sequence ID" value="VDN14302.1"/>
    <property type="molecule type" value="Genomic_DNA"/>
</dbReference>
<proteinExistence type="predicted"/>
<gene>
    <name evidence="2" type="ORF">DILT_LOCUS10133</name>
</gene>
<dbReference type="Proteomes" id="UP000281553">
    <property type="component" value="Unassembled WGS sequence"/>
</dbReference>
<sequence length="168" mass="18553">MRRCVLAPHQPPTPYAASGLLDFVLTPGTPNHNKTTTEPPPTNPPIPEEPSVKPATTNCTAINPSDFAQRSQNLVASLQRLVDLRKQIKRRYQTVSASQKKVADALHRWCPFEQQAPPLADTVQVRIIVCEPVFRSFCLAFFLPAPTLNCCVTHITSLASVGPTFKRL</sequence>
<protein>
    <submittedName>
        <fullName evidence="2">Uncharacterized protein</fullName>
    </submittedName>
</protein>
<organism evidence="2 3">
    <name type="scientific">Dibothriocephalus latus</name>
    <name type="common">Fish tapeworm</name>
    <name type="synonym">Diphyllobothrium latum</name>
    <dbReference type="NCBI Taxonomy" id="60516"/>
    <lineage>
        <taxon>Eukaryota</taxon>
        <taxon>Metazoa</taxon>
        <taxon>Spiralia</taxon>
        <taxon>Lophotrochozoa</taxon>
        <taxon>Platyhelminthes</taxon>
        <taxon>Cestoda</taxon>
        <taxon>Eucestoda</taxon>
        <taxon>Diphyllobothriidea</taxon>
        <taxon>Diphyllobothriidae</taxon>
        <taxon>Dibothriocephalus</taxon>
    </lineage>
</organism>
<evidence type="ECO:0000313" key="3">
    <source>
        <dbReference type="Proteomes" id="UP000281553"/>
    </source>
</evidence>
<reference evidence="2 3" key="1">
    <citation type="submission" date="2018-11" db="EMBL/GenBank/DDBJ databases">
        <authorList>
            <consortium name="Pathogen Informatics"/>
        </authorList>
    </citation>
    <scope>NUCLEOTIDE SEQUENCE [LARGE SCALE GENOMIC DNA]</scope>
</reference>
<name>A0A3P7P1X8_DIBLA</name>
<feature type="region of interest" description="Disordered" evidence="1">
    <location>
        <begin position="26"/>
        <end position="53"/>
    </location>
</feature>
<keyword evidence="3" id="KW-1185">Reference proteome</keyword>
<evidence type="ECO:0000313" key="2">
    <source>
        <dbReference type="EMBL" id="VDN14302.1"/>
    </source>
</evidence>